<dbReference type="InterPro" id="IPR003594">
    <property type="entry name" value="HATPase_dom"/>
</dbReference>
<keyword evidence="6 11" id="KW-0812">Transmembrane</keyword>
<protein>
    <recommendedName>
        <fullName evidence="3">histidine kinase</fullName>
        <ecNumber evidence="3">2.7.13.3</ecNumber>
    </recommendedName>
</protein>
<evidence type="ECO:0000256" key="8">
    <source>
        <dbReference type="ARBA" id="ARBA00022989"/>
    </source>
</evidence>
<dbReference type="PANTHER" id="PTHR45436:SF5">
    <property type="entry name" value="SENSOR HISTIDINE KINASE TRCS"/>
    <property type="match status" value="1"/>
</dbReference>
<comment type="caution">
    <text evidence="14">The sequence shown here is derived from an EMBL/GenBank/DDBJ whole genome shotgun (WGS) entry which is preliminary data.</text>
</comment>
<dbReference type="CDD" id="cd00082">
    <property type="entry name" value="HisKA"/>
    <property type="match status" value="1"/>
</dbReference>
<dbReference type="Proteomes" id="UP000234632">
    <property type="component" value="Unassembled WGS sequence"/>
</dbReference>
<evidence type="ECO:0000259" key="13">
    <source>
        <dbReference type="PROSITE" id="PS50885"/>
    </source>
</evidence>
<dbReference type="FunFam" id="3.30.565.10:FF:000006">
    <property type="entry name" value="Sensor histidine kinase WalK"/>
    <property type="match status" value="1"/>
</dbReference>
<keyword evidence="7 14" id="KW-0418">Kinase</keyword>
<dbReference type="Gene3D" id="6.10.340.10">
    <property type="match status" value="1"/>
</dbReference>
<name>A0A2N4T6D9_9MICC</name>
<keyword evidence="10 11" id="KW-0472">Membrane</keyword>
<evidence type="ECO:0000256" key="9">
    <source>
        <dbReference type="ARBA" id="ARBA00023012"/>
    </source>
</evidence>
<evidence type="ECO:0000313" key="15">
    <source>
        <dbReference type="Proteomes" id="UP000234632"/>
    </source>
</evidence>
<dbReference type="InterPro" id="IPR036890">
    <property type="entry name" value="HATPase_C_sf"/>
</dbReference>
<dbReference type="GO" id="GO:0005886">
    <property type="term" value="C:plasma membrane"/>
    <property type="evidence" value="ECO:0007669"/>
    <property type="project" value="UniProtKB-SubCell"/>
</dbReference>
<dbReference type="InterPro" id="IPR036097">
    <property type="entry name" value="HisK_dim/P_sf"/>
</dbReference>
<evidence type="ECO:0000256" key="5">
    <source>
        <dbReference type="ARBA" id="ARBA00022679"/>
    </source>
</evidence>
<dbReference type="GO" id="GO:0000155">
    <property type="term" value="F:phosphorelay sensor kinase activity"/>
    <property type="evidence" value="ECO:0007669"/>
    <property type="project" value="InterPro"/>
</dbReference>
<gene>
    <name evidence="14" type="ORF">AUQ48_14705</name>
</gene>
<dbReference type="Pfam" id="PF00672">
    <property type="entry name" value="HAMP"/>
    <property type="match status" value="1"/>
</dbReference>
<reference evidence="14 15" key="1">
    <citation type="submission" date="2015-12" db="EMBL/GenBank/DDBJ databases">
        <authorList>
            <person name="Shamseldin A."/>
            <person name="Moawad H."/>
            <person name="Abd El-Rahim W.M."/>
            <person name="Sadowsky M.J."/>
        </authorList>
    </citation>
    <scope>NUCLEOTIDE SEQUENCE [LARGE SCALE GENOMIC DNA]</scope>
    <source>
        <strain evidence="14 15">S43</strain>
    </source>
</reference>
<evidence type="ECO:0000256" key="6">
    <source>
        <dbReference type="ARBA" id="ARBA00022692"/>
    </source>
</evidence>
<dbReference type="InterPro" id="IPR050428">
    <property type="entry name" value="TCS_sensor_his_kinase"/>
</dbReference>
<dbReference type="EC" id="2.7.13.3" evidence="3"/>
<dbReference type="Gene3D" id="1.10.287.130">
    <property type="match status" value="1"/>
</dbReference>
<sequence>MVAQTVVLLAGLAIVVVAAAVIGPSMFYYELVRAGHHDAAAGLVHLEDELRSVSLTALAIGAVPALYVAGLLGFLLHRAFGRSLGAFTRAAGEVAGGNYAVRVESPGLGPEFDSLTRSFNDMAARLDTVESTRRRMLADLAHEMRTPLATLKGHLEGVQDGVLEWDERTARILDAQLARLERLARDIRSLTQAEEATLHLRPVPVDPAELAAQAVAAAAPAASARHVTLHARRTPGTTVPLDPERTGQVLGNLLENALRHTPAGGTVTVTTEHDRDEVVVTVADTGEGIDAEHLPHVFERFYRGHPGREASRSGSGLGLAISKALVEAQGGTLGADSPGPGAGAVFRIRWPLPGTTA</sequence>
<dbReference type="CDD" id="cd00075">
    <property type="entry name" value="HATPase"/>
    <property type="match status" value="1"/>
</dbReference>
<accession>A0A2N4T6D9</accession>
<dbReference type="CDD" id="cd06225">
    <property type="entry name" value="HAMP"/>
    <property type="match status" value="1"/>
</dbReference>
<dbReference type="SUPFAM" id="SSF47384">
    <property type="entry name" value="Homodimeric domain of signal transducing histidine kinase"/>
    <property type="match status" value="1"/>
</dbReference>
<dbReference type="InterPro" id="IPR003660">
    <property type="entry name" value="HAMP_dom"/>
</dbReference>
<dbReference type="PANTHER" id="PTHR45436">
    <property type="entry name" value="SENSOR HISTIDINE KINASE YKOH"/>
    <property type="match status" value="1"/>
</dbReference>
<keyword evidence="9" id="KW-0902">Two-component regulatory system</keyword>
<evidence type="ECO:0000256" key="7">
    <source>
        <dbReference type="ARBA" id="ARBA00022777"/>
    </source>
</evidence>
<dbReference type="Pfam" id="PF02518">
    <property type="entry name" value="HATPase_c"/>
    <property type="match status" value="1"/>
</dbReference>
<comment type="subcellular location">
    <subcellularLocation>
        <location evidence="2">Cell membrane</location>
    </subcellularLocation>
</comment>
<dbReference type="SMART" id="SM00304">
    <property type="entry name" value="HAMP"/>
    <property type="match status" value="1"/>
</dbReference>
<feature type="transmembrane region" description="Helical" evidence="11">
    <location>
        <begin position="53"/>
        <end position="76"/>
    </location>
</feature>
<dbReference type="PROSITE" id="PS50109">
    <property type="entry name" value="HIS_KIN"/>
    <property type="match status" value="1"/>
</dbReference>
<proteinExistence type="predicted"/>
<dbReference type="SUPFAM" id="SSF55874">
    <property type="entry name" value="ATPase domain of HSP90 chaperone/DNA topoisomerase II/histidine kinase"/>
    <property type="match status" value="1"/>
</dbReference>
<dbReference type="InterPro" id="IPR004358">
    <property type="entry name" value="Sig_transdc_His_kin-like_C"/>
</dbReference>
<dbReference type="PRINTS" id="PR00344">
    <property type="entry name" value="BCTRLSENSOR"/>
</dbReference>
<evidence type="ECO:0000256" key="4">
    <source>
        <dbReference type="ARBA" id="ARBA00022553"/>
    </source>
</evidence>
<organism evidence="14 15">
    <name type="scientific">Kocuria flava</name>
    <dbReference type="NCBI Taxonomy" id="446860"/>
    <lineage>
        <taxon>Bacteria</taxon>
        <taxon>Bacillati</taxon>
        <taxon>Actinomycetota</taxon>
        <taxon>Actinomycetes</taxon>
        <taxon>Micrococcales</taxon>
        <taxon>Micrococcaceae</taxon>
        <taxon>Kocuria</taxon>
    </lineage>
</organism>
<comment type="catalytic activity">
    <reaction evidence="1">
        <text>ATP + protein L-histidine = ADP + protein N-phospho-L-histidine.</text>
        <dbReference type="EC" id="2.7.13.3"/>
    </reaction>
</comment>
<dbReference type="AlphaFoldDB" id="A0A2N4T6D9"/>
<keyword evidence="8 11" id="KW-1133">Transmembrane helix</keyword>
<dbReference type="InterPro" id="IPR003661">
    <property type="entry name" value="HisK_dim/P_dom"/>
</dbReference>
<dbReference type="SMART" id="SM00388">
    <property type="entry name" value="HisKA"/>
    <property type="match status" value="1"/>
</dbReference>
<dbReference type="Pfam" id="PF00512">
    <property type="entry name" value="HisKA"/>
    <property type="match status" value="1"/>
</dbReference>
<dbReference type="SUPFAM" id="SSF158472">
    <property type="entry name" value="HAMP domain-like"/>
    <property type="match status" value="1"/>
</dbReference>
<dbReference type="SMART" id="SM00387">
    <property type="entry name" value="HATPase_c"/>
    <property type="match status" value="1"/>
</dbReference>
<evidence type="ECO:0000313" key="14">
    <source>
        <dbReference type="EMBL" id="PLC13785.1"/>
    </source>
</evidence>
<evidence type="ECO:0000256" key="10">
    <source>
        <dbReference type="ARBA" id="ARBA00023136"/>
    </source>
</evidence>
<dbReference type="InterPro" id="IPR005467">
    <property type="entry name" value="His_kinase_dom"/>
</dbReference>
<feature type="domain" description="Histidine kinase" evidence="12">
    <location>
        <begin position="139"/>
        <end position="354"/>
    </location>
</feature>
<dbReference type="EMBL" id="LOMZ01000001">
    <property type="protein sequence ID" value="PLC13785.1"/>
    <property type="molecule type" value="Genomic_DNA"/>
</dbReference>
<keyword evidence="4" id="KW-0597">Phosphoprotein</keyword>
<evidence type="ECO:0000256" key="1">
    <source>
        <dbReference type="ARBA" id="ARBA00000085"/>
    </source>
</evidence>
<evidence type="ECO:0000256" key="2">
    <source>
        <dbReference type="ARBA" id="ARBA00004236"/>
    </source>
</evidence>
<evidence type="ECO:0000256" key="3">
    <source>
        <dbReference type="ARBA" id="ARBA00012438"/>
    </source>
</evidence>
<feature type="domain" description="HAMP" evidence="13">
    <location>
        <begin position="78"/>
        <end position="131"/>
    </location>
</feature>
<evidence type="ECO:0000256" key="11">
    <source>
        <dbReference type="SAM" id="Phobius"/>
    </source>
</evidence>
<dbReference type="Gene3D" id="3.30.565.10">
    <property type="entry name" value="Histidine kinase-like ATPase, C-terminal domain"/>
    <property type="match status" value="1"/>
</dbReference>
<keyword evidence="5" id="KW-0808">Transferase</keyword>
<dbReference type="PROSITE" id="PS50885">
    <property type="entry name" value="HAMP"/>
    <property type="match status" value="1"/>
</dbReference>
<evidence type="ECO:0000259" key="12">
    <source>
        <dbReference type="PROSITE" id="PS50109"/>
    </source>
</evidence>